<evidence type="ECO:0000313" key="3">
    <source>
        <dbReference type="Proteomes" id="UP000015530"/>
    </source>
</evidence>
<gene>
    <name evidence="2" type="ORF">CGLO_02473</name>
</gene>
<dbReference type="AlphaFoldDB" id="T0KY63"/>
<dbReference type="HOGENOM" id="CLU_2542431_0_0_1"/>
<dbReference type="EMBL" id="AMYD01000502">
    <property type="protein sequence ID" value="EQB57398.1"/>
    <property type="molecule type" value="Genomic_DNA"/>
</dbReference>
<name>T0KY63_COLGC</name>
<organism evidence="2 3">
    <name type="scientific">Colletotrichum gloeosporioides (strain Cg-14)</name>
    <name type="common">Anthracnose fungus</name>
    <name type="synonym">Glomerella cingulata</name>
    <dbReference type="NCBI Taxonomy" id="1237896"/>
    <lineage>
        <taxon>Eukaryota</taxon>
        <taxon>Fungi</taxon>
        <taxon>Dikarya</taxon>
        <taxon>Ascomycota</taxon>
        <taxon>Pezizomycotina</taxon>
        <taxon>Sordariomycetes</taxon>
        <taxon>Hypocreomycetidae</taxon>
        <taxon>Glomerellales</taxon>
        <taxon>Glomerellaceae</taxon>
        <taxon>Colletotrichum</taxon>
        <taxon>Colletotrichum gloeosporioides species complex</taxon>
    </lineage>
</organism>
<sequence>MVSSTDGNNHLGELQPKPSHQRSSTDSKKAQAKRRQSMFEKAPESSAYYVSGLPTNARSSESRHKTSMKGAIAKFDEQFGSNS</sequence>
<comment type="caution">
    <text evidence="2">The sequence shown here is derived from an EMBL/GenBank/DDBJ whole genome shotgun (WGS) entry which is preliminary data.</text>
</comment>
<reference evidence="3" key="1">
    <citation type="journal article" date="2013" name="Mol. Plant Microbe Interact.">
        <title>Global aspects of pacC regulation of pathogenicity genes in Colletotrichum gloeosporioides as revealed by transcriptome analysis.</title>
        <authorList>
            <person name="Alkan N."/>
            <person name="Meng X."/>
            <person name="Friedlander G."/>
            <person name="Reuveni E."/>
            <person name="Sukno S."/>
            <person name="Sherman A."/>
            <person name="Thon M."/>
            <person name="Fluhr R."/>
            <person name="Prusky D."/>
        </authorList>
    </citation>
    <scope>NUCLEOTIDE SEQUENCE [LARGE SCALE GENOMIC DNA]</scope>
    <source>
        <strain evidence="3">Cg-14</strain>
    </source>
</reference>
<evidence type="ECO:0000313" key="2">
    <source>
        <dbReference type="EMBL" id="EQB57398.1"/>
    </source>
</evidence>
<dbReference type="Proteomes" id="UP000015530">
    <property type="component" value="Unassembled WGS sequence"/>
</dbReference>
<proteinExistence type="predicted"/>
<evidence type="ECO:0000256" key="1">
    <source>
        <dbReference type="SAM" id="MobiDB-lite"/>
    </source>
</evidence>
<accession>T0KY63</accession>
<protein>
    <submittedName>
        <fullName evidence="2">Uncharacterized protein</fullName>
    </submittedName>
</protein>
<feature type="region of interest" description="Disordered" evidence="1">
    <location>
        <begin position="1"/>
        <end position="83"/>
    </location>
</feature>